<dbReference type="Proteomes" id="UP001162131">
    <property type="component" value="Unassembled WGS sequence"/>
</dbReference>
<dbReference type="Pfam" id="PF10263">
    <property type="entry name" value="SprT-like"/>
    <property type="match status" value="1"/>
</dbReference>
<evidence type="ECO:0000313" key="4">
    <source>
        <dbReference type="EMBL" id="CAG9332981.1"/>
    </source>
</evidence>
<feature type="domain" description="SprT-like" evidence="3">
    <location>
        <begin position="7"/>
        <end position="174"/>
    </location>
</feature>
<keyword evidence="2" id="KW-0539">Nucleus</keyword>
<evidence type="ECO:0000256" key="1">
    <source>
        <dbReference type="ARBA" id="ARBA00004123"/>
    </source>
</evidence>
<proteinExistence type="predicted"/>
<dbReference type="InterPro" id="IPR055220">
    <property type="entry name" value="SPRTN_ZBD"/>
</dbReference>
<dbReference type="GO" id="GO:0031593">
    <property type="term" value="F:polyubiquitin modification-dependent protein binding"/>
    <property type="evidence" value="ECO:0007669"/>
    <property type="project" value="TreeGrafter"/>
</dbReference>
<dbReference type="Pfam" id="PF22934">
    <property type="entry name" value="SPRTN_ZBD"/>
    <property type="match status" value="1"/>
</dbReference>
<reference evidence="4" key="1">
    <citation type="submission" date="2021-09" db="EMBL/GenBank/DDBJ databases">
        <authorList>
            <consortium name="AG Swart"/>
            <person name="Singh M."/>
            <person name="Singh A."/>
            <person name="Seah K."/>
            <person name="Emmerich C."/>
        </authorList>
    </citation>
    <scope>NUCLEOTIDE SEQUENCE</scope>
    <source>
        <strain evidence="4">ATCC30299</strain>
    </source>
</reference>
<keyword evidence="5" id="KW-1185">Reference proteome</keyword>
<dbReference type="GO" id="GO:0004222">
    <property type="term" value="F:metalloendopeptidase activity"/>
    <property type="evidence" value="ECO:0007669"/>
    <property type="project" value="InterPro"/>
</dbReference>
<dbReference type="SMART" id="SM00731">
    <property type="entry name" value="SprT"/>
    <property type="match status" value="1"/>
</dbReference>
<gene>
    <name evidence="4" type="ORF">BSTOLATCC_MIC57802</name>
</gene>
<comment type="subcellular location">
    <subcellularLocation>
        <location evidence="1">Nucleus</location>
    </subcellularLocation>
</comment>
<dbReference type="InterPro" id="IPR006640">
    <property type="entry name" value="SprT-like_domain"/>
</dbReference>
<accession>A0AAU9KG93</accession>
<protein>
    <recommendedName>
        <fullName evidence="3">SprT-like domain-containing protein</fullName>
    </recommendedName>
</protein>
<dbReference type="AlphaFoldDB" id="A0AAU9KG93"/>
<evidence type="ECO:0000259" key="3">
    <source>
        <dbReference type="SMART" id="SM00731"/>
    </source>
</evidence>
<organism evidence="4 5">
    <name type="scientific">Blepharisma stoltei</name>
    <dbReference type="NCBI Taxonomy" id="1481888"/>
    <lineage>
        <taxon>Eukaryota</taxon>
        <taxon>Sar</taxon>
        <taxon>Alveolata</taxon>
        <taxon>Ciliophora</taxon>
        <taxon>Postciliodesmatophora</taxon>
        <taxon>Heterotrichea</taxon>
        <taxon>Heterotrichida</taxon>
        <taxon>Blepharismidae</taxon>
        <taxon>Blepharisma</taxon>
    </lineage>
</organism>
<dbReference type="PANTHER" id="PTHR21220">
    <property type="entry name" value="DNA-DEPENDENT METALLOPROTEASE SPRTN"/>
    <property type="match status" value="1"/>
</dbReference>
<dbReference type="InterPro" id="IPR044245">
    <property type="entry name" value="Spartan"/>
</dbReference>
<evidence type="ECO:0000256" key="2">
    <source>
        <dbReference type="ARBA" id="ARBA00023242"/>
    </source>
</evidence>
<dbReference type="PANTHER" id="PTHR21220:SF0">
    <property type="entry name" value="DNA-DEPENDENT METALLOPROTEASE SPRTN"/>
    <property type="match status" value="1"/>
</dbReference>
<evidence type="ECO:0000313" key="5">
    <source>
        <dbReference type="Proteomes" id="UP001162131"/>
    </source>
</evidence>
<dbReference type="GO" id="GO:0005634">
    <property type="term" value="C:nucleus"/>
    <property type="evidence" value="ECO:0007669"/>
    <property type="project" value="UniProtKB-SubCell"/>
</dbReference>
<comment type="caution">
    <text evidence="4">The sequence shown here is derived from an EMBL/GenBank/DDBJ whole genome shotgun (WGS) entry which is preliminary data.</text>
</comment>
<dbReference type="GO" id="GO:0006974">
    <property type="term" value="P:DNA damage response"/>
    <property type="evidence" value="ECO:0007669"/>
    <property type="project" value="InterPro"/>
</dbReference>
<name>A0AAU9KG93_9CILI</name>
<sequence>MEELEFPDIYDLFQTFDVQFFEGKLGVVELIWSKRMTLCAGLCCYKDGLITIKLSEPLLKYRSISELKETLIHEMIHAYLWIMHIESGRDGHGPAFQDIMITINAIAGLNVTIYHSFHDEVDFYRKHIWKCDGPCQNWKPYYGLVKRAMNRPPSDKDPWWNEHQKKCGGKYTKIAEPTPKKKKKEEATKITKFFKNDNKDRVKSENK</sequence>
<dbReference type="EMBL" id="CAJZBQ010000056">
    <property type="protein sequence ID" value="CAG9332981.1"/>
    <property type="molecule type" value="Genomic_DNA"/>
</dbReference>
<dbReference type="GO" id="GO:0003697">
    <property type="term" value="F:single-stranded DNA binding"/>
    <property type="evidence" value="ECO:0007669"/>
    <property type="project" value="InterPro"/>
</dbReference>